<gene>
    <name evidence="1" type="ORF">H9629_14090</name>
</gene>
<evidence type="ECO:0000313" key="2">
    <source>
        <dbReference type="Proteomes" id="UP000621930"/>
    </source>
</evidence>
<keyword evidence="2" id="KW-1185">Reference proteome</keyword>
<protein>
    <submittedName>
        <fullName evidence="1">Uncharacterized protein</fullName>
    </submittedName>
</protein>
<dbReference type="RefSeq" id="WP_191731340.1">
    <property type="nucleotide sequence ID" value="NZ_JACSPT010000025.1"/>
</dbReference>
<dbReference type="EMBL" id="JACSPT010000025">
    <property type="protein sequence ID" value="MBD8010459.1"/>
    <property type="molecule type" value="Genomic_DNA"/>
</dbReference>
<comment type="caution">
    <text evidence="1">The sequence shown here is derived from an EMBL/GenBank/DDBJ whole genome shotgun (WGS) entry which is preliminary data.</text>
</comment>
<evidence type="ECO:0000313" key="1">
    <source>
        <dbReference type="EMBL" id="MBD8010459.1"/>
    </source>
</evidence>
<name>A0ABR8W0A8_9GAMM</name>
<accession>A0ABR8W0A8</accession>
<proteinExistence type="predicted"/>
<organism evidence="1 2">
    <name type="scientific">Acinetobacter pecorum</name>
    <dbReference type="NCBI Taxonomy" id="2762215"/>
    <lineage>
        <taxon>Bacteria</taxon>
        <taxon>Pseudomonadati</taxon>
        <taxon>Pseudomonadota</taxon>
        <taxon>Gammaproteobacteria</taxon>
        <taxon>Moraxellales</taxon>
        <taxon>Moraxellaceae</taxon>
        <taxon>Acinetobacter</taxon>
    </lineage>
</organism>
<dbReference type="Proteomes" id="UP000621930">
    <property type="component" value="Unassembled WGS sequence"/>
</dbReference>
<sequence length="79" mass="8581">MDADFQSVVNLGVPSGPQPTHLIAYMQNGEIKTVELKNASVGLAEHGGTDLEQITKEVMSYLDLKEDIKIIAITDLGMH</sequence>
<reference evidence="1 2" key="1">
    <citation type="submission" date="2020-08" db="EMBL/GenBank/DDBJ databases">
        <title>A Genomic Blueprint of the Chicken Gut Microbiome.</title>
        <authorList>
            <person name="Gilroy R."/>
            <person name="Ravi A."/>
            <person name="Getino M."/>
            <person name="Pursley I."/>
            <person name="Horton D.L."/>
            <person name="Alikhan N.-F."/>
            <person name="Baker D."/>
            <person name="Gharbi K."/>
            <person name="Hall N."/>
            <person name="Watson M."/>
            <person name="Adriaenssens E.M."/>
            <person name="Foster-Nyarko E."/>
            <person name="Jarju S."/>
            <person name="Secka A."/>
            <person name="Antonio M."/>
            <person name="Oren A."/>
            <person name="Chaudhuri R."/>
            <person name="La Ragione R.M."/>
            <person name="Hildebrand F."/>
            <person name="Pallen M.J."/>
        </authorList>
    </citation>
    <scope>NUCLEOTIDE SEQUENCE [LARGE SCALE GENOMIC DNA]</scope>
    <source>
        <strain evidence="1 2">Sa1BUA6</strain>
    </source>
</reference>